<name>A0A1D8D1M3_CHLLM</name>
<protein>
    <submittedName>
        <fullName evidence="2">Uncharacterized protein</fullName>
    </submittedName>
</protein>
<dbReference type="EMBL" id="CP017305">
    <property type="protein sequence ID" value="AOS83335.1"/>
    <property type="molecule type" value="Genomic_DNA"/>
</dbReference>
<dbReference type="AlphaFoldDB" id="A0A1D8D1M3"/>
<dbReference type="KEGG" id="clz:BIU88_03750"/>
<feature type="region of interest" description="Disordered" evidence="1">
    <location>
        <begin position="57"/>
        <end position="93"/>
    </location>
</feature>
<evidence type="ECO:0000256" key="1">
    <source>
        <dbReference type="SAM" id="MobiDB-lite"/>
    </source>
</evidence>
<gene>
    <name evidence="2" type="ORF">BIU88_03750</name>
</gene>
<accession>A0A1D8D1M3</accession>
<proteinExistence type="predicted"/>
<evidence type="ECO:0000313" key="2">
    <source>
        <dbReference type="EMBL" id="AOS83335.1"/>
    </source>
</evidence>
<feature type="compositionally biased region" description="Low complexity" evidence="1">
    <location>
        <begin position="74"/>
        <end position="87"/>
    </location>
</feature>
<organism evidence="2 3">
    <name type="scientific">Chlorobaculum limnaeum</name>
    <dbReference type="NCBI Taxonomy" id="274537"/>
    <lineage>
        <taxon>Bacteria</taxon>
        <taxon>Pseudomonadati</taxon>
        <taxon>Chlorobiota</taxon>
        <taxon>Chlorobiia</taxon>
        <taxon>Chlorobiales</taxon>
        <taxon>Chlorobiaceae</taxon>
        <taxon>Chlorobaculum</taxon>
    </lineage>
</organism>
<reference evidence="2" key="1">
    <citation type="submission" date="2016-09" db="EMBL/GenBank/DDBJ databases">
        <title>Genome sequence of Chlorobaculum limnaeum.</title>
        <authorList>
            <person name="Liu Z."/>
            <person name="Tank M."/>
            <person name="Bryant D.A."/>
        </authorList>
    </citation>
    <scope>NUCLEOTIDE SEQUENCE [LARGE SCALE GENOMIC DNA]</scope>
    <source>
        <strain evidence="2">DSM 1677</strain>
    </source>
</reference>
<keyword evidence="3" id="KW-1185">Reference proteome</keyword>
<sequence>MELGSLGWISWQWFNVFFLHVDTNTQQHKGFPGPTFFGHDLLSSGLIRTTMIAAIPAKPAKSSKSCSTSYMQRASTASAASPTATKNTPPPTR</sequence>
<dbReference type="Proteomes" id="UP000095185">
    <property type="component" value="Chromosome"/>
</dbReference>
<evidence type="ECO:0000313" key="3">
    <source>
        <dbReference type="Proteomes" id="UP000095185"/>
    </source>
</evidence>